<dbReference type="InterPro" id="IPR002083">
    <property type="entry name" value="MATH/TRAF_dom"/>
</dbReference>
<dbReference type="InterPro" id="IPR008974">
    <property type="entry name" value="TRAF-like"/>
</dbReference>
<keyword evidence="4" id="KW-1185">Reference proteome</keyword>
<feature type="non-terminal residue" evidence="3">
    <location>
        <position position="1"/>
    </location>
</feature>
<accession>A0ABN8S747</accession>
<evidence type="ECO:0000259" key="2">
    <source>
        <dbReference type="PROSITE" id="PS50144"/>
    </source>
</evidence>
<proteinExistence type="predicted"/>
<feature type="coiled-coil region" evidence="1">
    <location>
        <begin position="16"/>
        <end position="47"/>
    </location>
</feature>
<dbReference type="Pfam" id="PF21355">
    <property type="entry name" value="TRAF-mep_MATH"/>
    <property type="match status" value="1"/>
</dbReference>
<feature type="domain" description="MATH" evidence="2">
    <location>
        <begin position="55"/>
        <end position="201"/>
    </location>
</feature>
<dbReference type="Gene3D" id="2.60.210.10">
    <property type="entry name" value="Apoptosis, Tumor Necrosis Factor Receptor Associated Protein 2, Chain A"/>
    <property type="match status" value="1"/>
</dbReference>
<gene>
    <name evidence="3" type="ORF">PEVE_00017143</name>
</gene>
<dbReference type="PROSITE" id="PS50144">
    <property type="entry name" value="MATH"/>
    <property type="match status" value="1"/>
</dbReference>
<name>A0ABN8S747_9CNID</name>
<dbReference type="Proteomes" id="UP001159427">
    <property type="component" value="Unassembled WGS sequence"/>
</dbReference>
<comment type="caution">
    <text evidence="3">The sequence shown here is derived from an EMBL/GenBank/DDBJ whole genome shotgun (WGS) entry which is preliminary data.</text>
</comment>
<evidence type="ECO:0000256" key="1">
    <source>
        <dbReference type="SAM" id="Coils"/>
    </source>
</evidence>
<organism evidence="3 4">
    <name type="scientific">Porites evermanni</name>
    <dbReference type="NCBI Taxonomy" id="104178"/>
    <lineage>
        <taxon>Eukaryota</taxon>
        <taxon>Metazoa</taxon>
        <taxon>Cnidaria</taxon>
        <taxon>Anthozoa</taxon>
        <taxon>Hexacorallia</taxon>
        <taxon>Scleractinia</taxon>
        <taxon>Fungiina</taxon>
        <taxon>Poritidae</taxon>
        <taxon>Porites</taxon>
    </lineage>
</organism>
<keyword evidence="1" id="KW-0175">Coiled coil</keyword>
<reference evidence="3 4" key="1">
    <citation type="submission" date="2022-05" db="EMBL/GenBank/DDBJ databases">
        <authorList>
            <consortium name="Genoscope - CEA"/>
            <person name="William W."/>
        </authorList>
    </citation>
    <scope>NUCLEOTIDE SEQUENCE [LARGE SCALE GENOMIC DNA]</scope>
</reference>
<dbReference type="CDD" id="cd00270">
    <property type="entry name" value="MATH_TRAF_C"/>
    <property type="match status" value="1"/>
</dbReference>
<dbReference type="PANTHER" id="PTHR10131:SF94">
    <property type="entry name" value="TNF RECEPTOR-ASSOCIATED FACTOR 4"/>
    <property type="match status" value="1"/>
</dbReference>
<dbReference type="SMART" id="SM00061">
    <property type="entry name" value="MATH"/>
    <property type="match status" value="1"/>
</dbReference>
<dbReference type="InterPro" id="IPR049342">
    <property type="entry name" value="TRAF1-6_MATH_dom"/>
</dbReference>
<dbReference type="EMBL" id="CALNXI010002369">
    <property type="protein sequence ID" value="CAH3186835.1"/>
    <property type="molecule type" value="Genomic_DNA"/>
</dbReference>
<evidence type="ECO:0000313" key="4">
    <source>
        <dbReference type="Proteomes" id="UP001159427"/>
    </source>
</evidence>
<protein>
    <recommendedName>
        <fullName evidence="2">MATH domain-containing protein</fullName>
    </recommendedName>
</protein>
<evidence type="ECO:0000313" key="3">
    <source>
        <dbReference type="EMBL" id="CAH3186835.1"/>
    </source>
</evidence>
<dbReference type="PANTHER" id="PTHR10131">
    <property type="entry name" value="TNF RECEPTOR ASSOCIATED FACTOR"/>
    <property type="match status" value="1"/>
</dbReference>
<dbReference type="SUPFAM" id="SSF49599">
    <property type="entry name" value="TRAF domain-like"/>
    <property type="match status" value="1"/>
</dbReference>
<sequence>IHTKLHKIFSITQERLNIVQVELNLMQEKFEEATRKFEEKINVLEMKIPSSERNDGPFTWKIGSFSELSTKAKRGEQTDFYSSPFYRYGYKFKLQMFPNGAGDGENTHLSIFLIVMKGEYDASLTWPFNKNATFTVIDQQEDANARENIALLQKADPSLKNMARPEEDENLGQGYTTFASQEKLQERRYIVDDTIFIQVQIASP</sequence>